<dbReference type="SUPFAM" id="SSF53448">
    <property type="entry name" value="Nucleotide-diphospho-sugar transferases"/>
    <property type="match status" value="1"/>
</dbReference>
<dbReference type="Gene3D" id="3.90.550.10">
    <property type="entry name" value="Spore Coat Polysaccharide Biosynthesis Protein SpsA, Chain A"/>
    <property type="match status" value="1"/>
</dbReference>
<evidence type="ECO:0008006" key="2">
    <source>
        <dbReference type="Google" id="ProtNLM"/>
    </source>
</evidence>
<dbReference type="InterPro" id="IPR050587">
    <property type="entry name" value="GNT1/Glycosyltrans_8"/>
</dbReference>
<gene>
    <name evidence="1" type="ORF">CHYS00102_LOCUS12576</name>
</gene>
<sequence>MYAIVHRQAETCSEKIKEMGFEVMVVDHPVEQSDIRGEHLRKNIHREWCCGHQEFIKLFAYTLPHEIVVHVDIDFLFLKPMDHLFDAILYHKDSPEGRAAREKIELQRPGDVLPDRIGAFITRDWPQVAPNKFPPAYQAGFLVARRDHSIMHEMVEVIKEGNYSNGWGHNYGWGNKGYGGYVGAMAMQGLVGYYYDHIRPNNAVELNQCRFNHMGMDSLYRHQPNFQARSKFVGKCRAGGTDDCEQCMETPLEQIYSVHYTMCKKPWMCTAEGKPGGRKPLIDEWQVNLKHCHELHHRWHEVRQDFENQLYDLTKDETIKEGASGTYKTDLFLGHCGGEKDGNYINLAGKDETFKQVSKLYD</sequence>
<evidence type="ECO:0000313" key="1">
    <source>
        <dbReference type="EMBL" id="CAD8885379.1"/>
    </source>
</evidence>
<dbReference type="InterPro" id="IPR029044">
    <property type="entry name" value="Nucleotide-diphossugar_trans"/>
</dbReference>
<reference evidence="1" key="1">
    <citation type="submission" date="2021-01" db="EMBL/GenBank/DDBJ databases">
        <authorList>
            <person name="Corre E."/>
            <person name="Pelletier E."/>
            <person name="Niang G."/>
            <person name="Scheremetjew M."/>
            <person name="Finn R."/>
            <person name="Kale V."/>
            <person name="Holt S."/>
            <person name="Cochrane G."/>
            <person name="Meng A."/>
            <person name="Brown T."/>
            <person name="Cohen L."/>
        </authorList>
    </citation>
    <scope>NUCLEOTIDE SEQUENCE</scope>
    <source>
        <strain evidence="1">308</strain>
    </source>
</reference>
<name>A0A7S1BHA7_9STRA</name>
<dbReference type="PANTHER" id="PTHR11183">
    <property type="entry name" value="GLYCOGENIN SUBFAMILY MEMBER"/>
    <property type="match status" value="1"/>
</dbReference>
<accession>A0A7S1BHA7</accession>
<proteinExistence type="predicted"/>
<dbReference type="EMBL" id="HBFR01017248">
    <property type="protein sequence ID" value="CAD8885379.1"/>
    <property type="molecule type" value="Transcribed_RNA"/>
</dbReference>
<protein>
    <recommendedName>
        <fullName evidence="2">Nucleotide-diphospho-sugar transferase domain-containing protein</fullName>
    </recommendedName>
</protein>
<dbReference type="AlphaFoldDB" id="A0A7S1BHA7"/>
<organism evidence="1">
    <name type="scientific">Corethron hystrix</name>
    <dbReference type="NCBI Taxonomy" id="216773"/>
    <lineage>
        <taxon>Eukaryota</taxon>
        <taxon>Sar</taxon>
        <taxon>Stramenopiles</taxon>
        <taxon>Ochrophyta</taxon>
        <taxon>Bacillariophyta</taxon>
        <taxon>Coscinodiscophyceae</taxon>
        <taxon>Corethrophycidae</taxon>
        <taxon>Corethrales</taxon>
        <taxon>Corethraceae</taxon>
        <taxon>Corethron</taxon>
    </lineage>
</organism>